<dbReference type="GO" id="GO:0005886">
    <property type="term" value="C:plasma membrane"/>
    <property type="evidence" value="ECO:0007669"/>
    <property type="project" value="UniProtKB-SubCell"/>
</dbReference>
<accession>A0A922NXQ5</accession>
<dbReference type="EMBL" id="JOKJ01000016">
    <property type="protein sequence ID" value="KEQ06355.1"/>
    <property type="molecule type" value="Genomic_DNA"/>
</dbReference>
<protein>
    <submittedName>
        <fullName evidence="7">LrgA</fullName>
    </submittedName>
</protein>
<keyword evidence="5 6" id="KW-0472">Membrane</keyword>
<comment type="subcellular location">
    <subcellularLocation>
        <location evidence="1">Cell membrane</location>
        <topology evidence="1">Multi-pass membrane protein</topology>
    </subcellularLocation>
</comment>
<evidence type="ECO:0000313" key="8">
    <source>
        <dbReference type="Proteomes" id="UP000052167"/>
    </source>
</evidence>
<sequence>MLRGIAALLFFQLLGESLVFLTKLPVPGPVVGLVLLFAALQLARGRGRDSAPAIEAAAGALLGNLGLFFVPAGVGVVALWGVVQSEGAAIAIVLVISAVLTLAVTVWTFLAVRRLLGRKAGEA</sequence>
<evidence type="ECO:0000313" key="7">
    <source>
        <dbReference type="EMBL" id="KEQ06355.1"/>
    </source>
</evidence>
<feature type="transmembrane region" description="Helical" evidence="6">
    <location>
        <begin position="56"/>
        <end position="82"/>
    </location>
</feature>
<keyword evidence="2" id="KW-1003">Cell membrane</keyword>
<evidence type="ECO:0000256" key="6">
    <source>
        <dbReference type="SAM" id="Phobius"/>
    </source>
</evidence>
<dbReference type="InterPro" id="IPR005538">
    <property type="entry name" value="LrgA/CidA"/>
</dbReference>
<proteinExistence type="predicted"/>
<gene>
    <name evidence="7" type="ORF">GV68_06695</name>
</gene>
<evidence type="ECO:0000256" key="1">
    <source>
        <dbReference type="ARBA" id="ARBA00004651"/>
    </source>
</evidence>
<keyword evidence="3 6" id="KW-0812">Transmembrane</keyword>
<keyword evidence="4 6" id="KW-1133">Transmembrane helix</keyword>
<keyword evidence="8" id="KW-1185">Reference proteome</keyword>
<dbReference type="PANTHER" id="PTHR33931:SF2">
    <property type="entry name" value="HOLIN-LIKE PROTEIN CIDA"/>
    <property type="match status" value="1"/>
</dbReference>
<comment type="caution">
    <text evidence="7">The sequence shown here is derived from an EMBL/GenBank/DDBJ whole genome shotgun (WGS) entry which is preliminary data.</text>
</comment>
<reference evidence="7 8" key="1">
    <citation type="submission" date="2014-06" db="EMBL/GenBank/DDBJ databases">
        <title>Rhizobium pelagicum/R2-400B4.</title>
        <authorList>
            <person name="Kimes N.E."/>
            <person name="Lopez-Perez M."/>
        </authorList>
    </citation>
    <scope>NUCLEOTIDE SEQUENCE [LARGE SCALE GENOMIC DNA]</scope>
    <source>
        <strain evidence="7 8">R2-400B4</strain>
    </source>
</reference>
<evidence type="ECO:0000256" key="3">
    <source>
        <dbReference type="ARBA" id="ARBA00022692"/>
    </source>
</evidence>
<name>A0A922NXQ5_9HYPH</name>
<feature type="transmembrane region" description="Helical" evidence="6">
    <location>
        <begin position="88"/>
        <end position="110"/>
    </location>
</feature>
<evidence type="ECO:0000256" key="2">
    <source>
        <dbReference type="ARBA" id="ARBA00022475"/>
    </source>
</evidence>
<evidence type="ECO:0000256" key="4">
    <source>
        <dbReference type="ARBA" id="ARBA00022989"/>
    </source>
</evidence>
<evidence type="ECO:0000256" key="5">
    <source>
        <dbReference type="ARBA" id="ARBA00023136"/>
    </source>
</evidence>
<dbReference type="Proteomes" id="UP000052167">
    <property type="component" value="Unassembled WGS sequence"/>
</dbReference>
<organism evidence="7 8">
    <name type="scientific">Pseudorhizobium pelagicum</name>
    <dbReference type="NCBI Taxonomy" id="1509405"/>
    <lineage>
        <taxon>Bacteria</taxon>
        <taxon>Pseudomonadati</taxon>
        <taxon>Pseudomonadota</taxon>
        <taxon>Alphaproteobacteria</taxon>
        <taxon>Hyphomicrobiales</taxon>
        <taxon>Rhizobiaceae</taxon>
        <taxon>Rhizobium/Agrobacterium group</taxon>
        <taxon>Pseudorhizobium</taxon>
    </lineage>
</organism>
<dbReference type="Pfam" id="PF03788">
    <property type="entry name" value="LrgA"/>
    <property type="match status" value="1"/>
</dbReference>
<feature type="transmembrane region" description="Helical" evidence="6">
    <location>
        <begin position="25"/>
        <end position="44"/>
    </location>
</feature>
<dbReference type="PANTHER" id="PTHR33931">
    <property type="entry name" value="HOLIN-LIKE PROTEIN CIDA-RELATED"/>
    <property type="match status" value="1"/>
</dbReference>
<dbReference type="RefSeq" id="WP_029619507.1">
    <property type="nucleotide sequence ID" value="NZ_CAJXID010000015.1"/>
</dbReference>
<dbReference type="AlphaFoldDB" id="A0A922NXQ5"/>